<dbReference type="EMBL" id="JACEIK010005320">
    <property type="protein sequence ID" value="MCE0481221.1"/>
    <property type="molecule type" value="Genomic_DNA"/>
</dbReference>
<gene>
    <name evidence="1" type="ORF">HAX54_038798</name>
</gene>
<dbReference type="Proteomes" id="UP000823775">
    <property type="component" value="Unassembled WGS sequence"/>
</dbReference>
<organism evidence="1 2">
    <name type="scientific">Datura stramonium</name>
    <name type="common">Jimsonweed</name>
    <name type="synonym">Common thornapple</name>
    <dbReference type="NCBI Taxonomy" id="4076"/>
    <lineage>
        <taxon>Eukaryota</taxon>
        <taxon>Viridiplantae</taxon>
        <taxon>Streptophyta</taxon>
        <taxon>Embryophyta</taxon>
        <taxon>Tracheophyta</taxon>
        <taxon>Spermatophyta</taxon>
        <taxon>Magnoliopsida</taxon>
        <taxon>eudicotyledons</taxon>
        <taxon>Gunneridae</taxon>
        <taxon>Pentapetalae</taxon>
        <taxon>asterids</taxon>
        <taxon>lamiids</taxon>
        <taxon>Solanales</taxon>
        <taxon>Solanaceae</taxon>
        <taxon>Solanoideae</taxon>
        <taxon>Datureae</taxon>
        <taxon>Datura</taxon>
    </lineage>
</organism>
<sequence length="146" mass="16434">MLFVISVFAMHEQQMLAGDFLCAPVYYILDTDDMVYTEGYSNGILDLVEEVNVGGIIMGALSWYCTNNIAEAAVTVTGISWCTNNRITNDSTESDSVMLIDSIDRKITSHWQIKSIIEKIEAWKDWQFCFAQCYTKASMIADAMVN</sequence>
<comment type="caution">
    <text evidence="1">The sequence shown here is derived from an EMBL/GenBank/DDBJ whole genome shotgun (WGS) entry which is preliminary data.</text>
</comment>
<proteinExistence type="predicted"/>
<name>A0ABS8VNH9_DATST</name>
<accession>A0ABS8VNH9</accession>
<evidence type="ECO:0000313" key="1">
    <source>
        <dbReference type="EMBL" id="MCE0481221.1"/>
    </source>
</evidence>
<keyword evidence="2" id="KW-1185">Reference proteome</keyword>
<evidence type="ECO:0000313" key="2">
    <source>
        <dbReference type="Proteomes" id="UP000823775"/>
    </source>
</evidence>
<reference evidence="1 2" key="1">
    <citation type="journal article" date="2021" name="BMC Genomics">
        <title>Datura genome reveals duplications of psychoactive alkaloid biosynthetic genes and high mutation rate following tissue culture.</title>
        <authorList>
            <person name="Rajewski A."/>
            <person name="Carter-House D."/>
            <person name="Stajich J."/>
            <person name="Litt A."/>
        </authorList>
    </citation>
    <scope>NUCLEOTIDE SEQUENCE [LARGE SCALE GENOMIC DNA]</scope>
    <source>
        <strain evidence="1">AR-01</strain>
    </source>
</reference>
<protein>
    <submittedName>
        <fullName evidence="1">Uncharacterized protein</fullName>
    </submittedName>
</protein>